<feature type="region of interest" description="Disordered" evidence="1">
    <location>
        <begin position="61"/>
        <end position="82"/>
    </location>
</feature>
<evidence type="ECO:0000256" key="1">
    <source>
        <dbReference type="SAM" id="MobiDB-lite"/>
    </source>
</evidence>
<evidence type="ECO:0000313" key="3">
    <source>
        <dbReference type="EMBL" id="CAG9136820.1"/>
    </source>
</evidence>
<feature type="chain" id="PRO_5035792412" evidence="2">
    <location>
        <begin position="26"/>
        <end position="82"/>
    </location>
</feature>
<proteinExistence type="predicted"/>
<gene>
    <name evidence="3" type="ORF">PLXY2_LOCUS15069</name>
</gene>
<organism evidence="3 4">
    <name type="scientific">Plutella xylostella</name>
    <name type="common">Diamondback moth</name>
    <name type="synonym">Plutella maculipennis</name>
    <dbReference type="NCBI Taxonomy" id="51655"/>
    <lineage>
        <taxon>Eukaryota</taxon>
        <taxon>Metazoa</taxon>
        <taxon>Ecdysozoa</taxon>
        <taxon>Arthropoda</taxon>
        <taxon>Hexapoda</taxon>
        <taxon>Insecta</taxon>
        <taxon>Pterygota</taxon>
        <taxon>Neoptera</taxon>
        <taxon>Endopterygota</taxon>
        <taxon>Lepidoptera</taxon>
        <taxon>Glossata</taxon>
        <taxon>Ditrysia</taxon>
        <taxon>Yponomeutoidea</taxon>
        <taxon>Plutellidae</taxon>
        <taxon>Plutella</taxon>
    </lineage>
</organism>
<evidence type="ECO:0000313" key="4">
    <source>
        <dbReference type="Proteomes" id="UP000653454"/>
    </source>
</evidence>
<keyword evidence="2" id="KW-0732">Signal</keyword>
<protein>
    <submittedName>
        <fullName evidence="3">(diamondback moth) hypothetical protein</fullName>
    </submittedName>
</protein>
<sequence>MSESSTPGWSLAWRVLSALETGALAGLARRGPALPPPNSVVPPGSGWALAWRVLPSGAQARLSPAPTARPCHASMPAPTRSP</sequence>
<dbReference type="AlphaFoldDB" id="A0A8S4G8N4"/>
<name>A0A8S4G8N4_PLUXY</name>
<feature type="signal peptide" evidence="2">
    <location>
        <begin position="1"/>
        <end position="25"/>
    </location>
</feature>
<keyword evidence="4" id="KW-1185">Reference proteome</keyword>
<dbReference type="Proteomes" id="UP000653454">
    <property type="component" value="Unassembled WGS sequence"/>
</dbReference>
<comment type="caution">
    <text evidence="3">The sequence shown here is derived from an EMBL/GenBank/DDBJ whole genome shotgun (WGS) entry which is preliminary data.</text>
</comment>
<evidence type="ECO:0000256" key="2">
    <source>
        <dbReference type="SAM" id="SignalP"/>
    </source>
</evidence>
<accession>A0A8S4G8N4</accession>
<dbReference type="EMBL" id="CAJHNJ030000161">
    <property type="protein sequence ID" value="CAG9136820.1"/>
    <property type="molecule type" value="Genomic_DNA"/>
</dbReference>
<reference evidence="3" key="1">
    <citation type="submission" date="2020-11" db="EMBL/GenBank/DDBJ databases">
        <authorList>
            <person name="Whiteford S."/>
        </authorList>
    </citation>
    <scope>NUCLEOTIDE SEQUENCE</scope>
</reference>